<dbReference type="InterPro" id="IPR050172">
    <property type="entry name" value="SsuD_RutA_monooxygenase"/>
</dbReference>
<dbReference type="EC" id="1.-.-.-" evidence="6"/>
<sequence>MQINFQMPTRAVKHYAEWTGTEGLGELAAAAEAAGFAAVSTTDHPVPAESWLARGGHHSFDPFVGLAFMAASTRRTTLLTNLAIAGYRSPYVTAKAAASLDLLSGGRVVLGMGAGYVDSEFAALEADFAGRGARFDTAIANLRTAWSGEPFQPTGSTDSHVMLPRPAQAGGPPIWIGGNSKRARRRVAELADGWMPFEQGAASAAVTGTDVLSSVDELARGVTEIKAERRELGRDEQVEVCFAPYGVGTADALVSYLERHTPALRDAGVGWLTWQCASRSMADCLQELERLGPHLVTLR</sequence>
<keyword evidence="1" id="KW-0285">Flavoprotein</keyword>
<dbReference type="Pfam" id="PF00296">
    <property type="entry name" value="Bac_luciferase"/>
    <property type="match status" value="1"/>
</dbReference>
<keyword evidence="4" id="KW-0503">Monooxygenase</keyword>
<evidence type="ECO:0000256" key="4">
    <source>
        <dbReference type="ARBA" id="ARBA00023033"/>
    </source>
</evidence>
<protein>
    <submittedName>
        <fullName evidence="6">TIGR03619 family F420-dependent LLM class oxidoreductase</fullName>
        <ecNumber evidence="6">1.-.-.-</ecNumber>
    </submittedName>
</protein>
<dbReference type="InterPro" id="IPR019921">
    <property type="entry name" value="Lucif-like_OxRdtase_Rv2161c"/>
</dbReference>
<evidence type="ECO:0000256" key="3">
    <source>
        <dbReference type="ARBA" id="ARBA00023002"/>
    </source>
</evidence>
<feature type="domain" description="Luciferase-like" evidence="5">
    <location>
        <begin position="22"/>
        <end position="206"/>
    </location>
</feature>
<proteinExistence type="predicted"/>
<name>A0ABT8TN70_9ACTN</name>
<keyword evidence="7" id="KW-1185">Reference proteome</keyword>
<dbReference type="SUPFAM" id="SSF51679">
    <property type="entry name" value="Bacterial luciferase-like"/>
    <property type="match status" value="1"/>
</dbReference>
<keyword evidence="2" id="KW-0288">FMN</keyword>
<organism evidence="6 7">
    <name type="scientific">Nocardioides cremeus</name>
    <dbReference type="NCBI Taxonomy" id="3058044"/>
    <lineage>
        <taxon>Bacteria</taxon>
        <taxon>Bacillati</taxon>
        <taxon>Actinomycetota</taxon>
        <taxon>Actinomycetes</taxon>
        <taxon>Propionibacteriales</taxon>
        <taxon>Nocardioidaceae</taxon>
        <taxon>Nocardioides</taxon>
    </lineage>
</organism>
<dbReference type="PANTHER" id="PTHR42847">
    <property type="entry name" value="ALKANESULFONATE MONOOXYGENASE"/>
    <property type="match status" value="1"/>
</dbReference>
<dbReference type="Proteomes" id="UP001168363">
    <property type="component" value="Unassembled WGS sequence"/>
</dbReference>
<dbReference type="Gene3D" id="3.20.20.30">
    <property type="entry name" value="Luciferase-like domain"/>
    <property type="match status" value="1"/>
</dbReference>
<dbReference type="InterPro" id="IPR011251">
    <property type="entry name" value="Luciferase-like_dom"/>
</dbReference>
<dbReference type="RefSeq" id="WP_302706721.1">
    <property type="nucleotide sequence ID" value="NZ_JAULSC010000004.1"/>
</dbReference>
<dbReference type="GO" id="GO:0016491">
    <property type="term" value="F:oxidoreductase activity"/>
    <property type="evidence" value="ECO:0007669"/>
    <property type="project" value="UniProtKB-KW"/>
</dbReference>
<dbReference type="InterPro" id="IPR036661">
    <property type="entry name" value="Luciferase-like_sf"/>
</dbReference>
<dbReference type="EMBL" id="JAULSC010000004">
    <property type="protein sequence ID" value="MDO3395408.1"/>
    <property type="molecule type" value="Genomic_DNA"/>
</dbReference>
<accession>A0ABT8TN70</accession>
<reference evidence="6" key="1">
    <citation type="submission" date="2023-06" db="EMBL/GenBank/DDBJ databases">
        <title>Genome sequence of Nocardioides sp. SOB44.</title>
        <authorList>
            <person name="Zhang G."/>
        </authorList>
    </citation>
    <scope>NUCLEOTIDE SEQUENCE</scope>
    <source>
        <strain evidence="6">SOB44</strain>
    </source>
</reference>
<evidence type="ECO:0000313" key="7">
    <source>
        <dbReference type="Proteomes" id="UP001168363"/>
    </source>
</evidence>
<evidence type="ECO:0000256" key="2">
    <source>
        <dbReference type="ARBA" id="ARBA00022643"/>
    </source>
</evidence>
<gene>
    <name evidence="6" type="ORF">QWJ41_06750</name>
</gene>
<comment type="caution">
    <text evidence="6">The sequence shown here is derived from an EMBL/GenBank/DDBJ whole genome shotgun (WGS) entry which is preliminary data.</text>
</comment>
<dbReference type="PANTHER" id="PTHR42847:SF4">
    <property type="entry name" value="ALKANESULFONATE MONOOXYGENASE-RELATED"/>
    <property type="match status" value="1"/>
</dbReference>
<evidence type="ECO:0000313" key="6">
    <source>
        <dbReference type="EMBL" id="MDO3395408.1"/>
    </source>
</evidence>
<keyword evidence="3 6" id="KW-0560">Oxidoreductase</keyword>
<dbReference type="NCBIfam" id="TIGR03619">
    <property type="entry name" value="F420_Rv2161c"/>
    <property type="match status" value="1"/>
</dbReference>
<evidence type="ECO:0000259" key="5">
    <source>
        <dbReference type="Pfam" id="PF00296"/>
    </source>
</evidence>
<evidence type="ECO:0000256" key="1">
    <source>
        <dbReference type="ARBA" id="ARBA00022630"/>
    </source>
</evidence>